<gene>
    <name evidence="2" type="ORF">HAX54_021954</name>
</gene>
<protein>
    <submittedName>
        <fullName evidence="2">Uncharacterized protein</fullName>
    </submittedName>
</protein>
<reference evidence="2 3" key="1">
    <citation type="journal article" date="2021" name="BMC Genomics">
        <title>Datura genome reveals duplications of psychoactive alkaloid biosynthetic genes and high mutation rate following tissue culture.</title>
        <authorList>
            <person name="Rajewski A."/>
            <person name="Carter-House D."/>
            <person name="Stajich J."/>
            <person name="Litt A."/>
        </authorList>
    </citation>
    <scope>NUCLEOTIDE SEQUENCE [LARGE SCALE GENOMIC DNA]</scope>
    <source>
        <strain evidence="2">AR-01</strain>
    </source>
</reference>
<organism evidence="2 3">
    <name type="scientific">Datura stramonium</name>
    <name type="common">Jimsonweed</name>
    <name type="synonym">Common thornapple</name>
    <dbReference type="NCBI Taxonomy" id="4076"/>
    <lineage>
        <taxon>Eukaryota</taxon>
        <taxon>Viridiplantae</taxon>
        <taxon>Streptophyta</taxon>
        <taxon>Embryophyta</taxon>
        <taxon>Tracheophyta</taxon>
        <taxon>Spermatophyta</taxon>
        <taxon>Magnoliopsida</taxon>
        <taxon>eudicotyledons</taxon>
        <taxon>Gunneridae</taxon>
        <taxon>Pentapetalae</taxon>
        <taxon>asterids</taxon>
        <taxon>lamiids</taxon>
        <taxon>Solanales</taxon>
        <taxon>Solanaceae</taxon>
        <taxon>Solanoideae</taxon>
        <taxon>Datureae</taxon>
        <taxon>Datura</taxon>
    </lineage>
</organism>
<proteinExistence type="predicted"/>
<keyword evidence="3" id="KW-1185">Reference proteome</keyword>
<evidence type="ECO:0000256" key="1">
    <source>
        <dbReference type="SAM" id="Coils"/>
    </source>
</evidence>
<accession>A0ABS8S453</accession>
<evidence type="ECO:0000313" key="3">
    <source>
        <dbReference type="Proteomes" id="UP000823775"/>
    </source>
</evidence>
<evidence type="ECO:0000313" key="2">
    <source>
        <dbReference type="EMBL" id="MCD7453722.1"/>
    </source>
</evidence>
<keyword evidence="1" id="KW-0175">Coiled coil</keyword>
<comment type="caution">
    <text evidence="2">The sequence shown here is derived from an EMBL/GenBank/DDBJ whole genome shotgun (WGS) entry which is preliminary data.</text>
</comment>
<dbReference type="EMBL" id="JACEIK010000264">
    <property type="protein sequence ID" value="MCD7453722.1"/>
    <property type="molecule type" value="Genomic_DNA"/>
</dbReference>
<dbReference type="Proteomes" id="UP000823775">
    <property type="component" value="Unassembled WGS sequence"/>
</dbReference>
<feature type="coiled-coil region" evidence="1">
    <location>
        <begin position="32"/>
        <end position="94"/>
    </location>
</feature>
<name>A0ABS8S453_DATST</name>
<sequence>MKGSQNCFTSSNNQSGTRVKGQSLISDLIASQEKSNAEIERLTGLLAQKEEEIVRLKANPIEELDLVASLRQENEELKAEVKELTGKLLHAHETFNDRIFSLLQKLPGP</sequence>